<dbReference type="AlphaFoldDB" id="A5IKK1"/>
<dbReference type="STRING" id="390874.Tpet_0704"/>
<keyword evidence="14" id="KW-0966">Cell projection</keyword>
<evidence type="ECO:0000259" key="13">
    <source>
        <dbReference type="Pfam" id="PF14842"/>
    </source>
</evidence>
<dbReference type="PANTHER" id="PTHR30534">
    <property type="entry name" value="FLAGELLAR MOTOR SWITCH PROTEIN FLIG"/>
    <property type="match status" value="1"/>
</dbReference>
<dbReference type="FunFam" id="1.10.220.30:FF:000001">
    <property type="entry name" value="Flagellar motor switch protein FliG"/>
    <property type="match status" value="1"/>
</dbReference>
<reference evidence="15" key="1">
    <citation type="submission" date="2007-05" db="EMBL/GenBank/DDBJ databases">
        <title>Complete sequence of Thermotoga petrophila RKU-1.</title>
        <authorList>
            <consortium name="US DOE Joint Genome Institute"/>
            <person name="Copeland A."/>
            <person name="Lucas S."/>
            <person name="Lapidus A."/>
            <person name="Barry K."/>
            <person name="Glavina del Rio T."/>
            <person name="Dalin E."/>
            <person name="Tice H."/>
            <person name="Pitluck S."/>
            <person name="Sims D."/>
            <person name="Brettin T."/>
            <person name="Bruce D."/>
            <person name="Detter J.C."/>
            <person name="Han C."/>
            <person name="Tapia R."/>
            <person name="Schmutz J."/>
            <person name="Larimer F."/>
            <person name="Land M."/>
            <person name="Hauser L."/>
            <person name="Kyrpides N."/>
            <person name="Mikhailova N."/>
            <person name="Nelson K."/>
            <person name="Gogarten J.P."/>
            <person name="Noll K."/>
            <person name="Richardson P."/>
        </authorList>
    </citation>
    <scope>NUCLEOTIDE SEQUENCE [LARGE SCALE GENOMIC DNA]</scope>
    <source>
        <strain evidence="15">ATCC BAA-488 / DSM 13995 / JCM 10881 / RKU-1</strain>
    </source>
</reference>
<dbReference type="Pfam" id="PF01706">
    <property type="entry name" value="FliG_C"/>
    <property type="match status" value="1"/>
</dbReference>
<evidence type="ECO:0000259" key="11">
    <source>
        <dbReference type="Pfam" id="PF01706"/>
    </source>
</evidence>
<dbReference type="InterPro" id="IPR032779">
    <property type="entry name" value="FliG_M"/>
</dbReference>
<proteinExistence type="inferred from homology"/>
<keyword evidence="9 10" id="KW-0975">Bacterial flagellum</keyword>
<evidence type="ECO:0000256" key="5">
    <source>
        <dbReference type="ARBA" id="ARBA00022475"/>
    </source>
</evidence>
<gene>
    <name evidence="14" type="ordered locus">Tpet_0704</name>
</gene>
<dbReference type="InterPro" id="IPR000090">
    <property type="entry name" value="Flg_Motor_Flig"/>
</dbReference>
<dbReference type="Gene3D" id="1.10.220.30">
    <property type="match status" value="3"/>
</dbReference>
<keyword evidence="14" id="KW-0969">Cilium</keyword>
<evidence type="ECO:0000313" key="14">
    <source>
        <dbReference type="EMBL" id="ABQ46724.1"/>
    </source>
</evidence>
<dbReference type="PANTHER" id="PTHR30534:SF0">
    <property type="entry name" value="FLAGELLAR MOTOR SWITCH PROTEIN FLIG"/>
    <property type="match status" value="1"/>
</dbReference>
<keyword evidence="10" id="KW-0997">Cell inner membrane</keyword>
<dbReference type="EMBL" id="CP000702">
    <property type="protein sequence ID" value="ABQ46724.1"/>
    <property type="molecule type" value="Genomic_DNA"/>
</dbReference>
<keyword evidence="14" id="KW-0282">Flagellum</keyword>
<evidence type="ECO:0000256" key="2">
    <source>
        <dbReference type="ARBA" id="ARBA00004413"/>
    </source>
</evidence>
<dbReference type="InterPro" id="IPR023087">
    <property type="entry name" value="Flg_Motor_Flig_C"/>
</dbReference>
<feature type="domain" description="Flagellar motor switch protein FliG C-terminal" evidence="11">
    <location>
        <begin position="219"/>
        <end position="325"/>
    </location>
</feature>
<dbReference type="SUPFAM" id="SSF48029">
    <property type="entry name" value="FliG"/>
    <property type="match status" value="2"/>
</dbReference>
<sequence length="335" mass="37708">MPEKKTDGKRKAAVLLVALGPEKAAQVMKHLDEETVEQLVVEIANIGRVSPEEKKQVLEEFLSLAKAKEMISEGGIEYAKKVLEKAFGPERARKIIERLTSSLQVKPFSFVRDTDPVQLVNFLQSEHPQTIAVVLSYLDPPVAAQILGALPEELQTEVLKRIALLERTSPEVVKEIERNLEKKISGFVSRTFSKVGGIDTAAEIMNSLDRTTEKKIMDKLVQETPELADEIRRRMFVFEDILKLDDRSVQLVLREVDTRDLALALKGASDELKEKIFKNMSKRAAALLKDELEYMGPVRLKDVEEAQQKIINIIRRLEEAGEIVIARGGGEELIM</sequence>
<dbReference type="GO" id="GO:0005886">
    <property type="term" value="C:plasma membrane"/>
    <property type="evidence" value="ECO:0007669"/>
    <property type="project" value="UniProtKB-SubCell"/>
</dbReference>
<evidence type="ECO:0000256" key="4">
    <source>
        <dbReference type="ARBA" id="ARBA00021870"/>
    </source>
</evidence>
<dbReference type="NCBIfam" id="TIGR00207">
    <property type="entry name" value="fliG"/>
    <property type="match status" value="1"/>
</dbReference>
<evidence type="ECO:0000256" key="1">
    <source>
        <dbReference type="ARBA" id="ARBA00004117"/>
    </source>
</evidence>
<keyword evidence="6 10" id="KW-0145">Chemotaxis</keyword>
<evidence type="ECO:0000256" key="7">
    <source>
        <dbReference type="ARBA" id="ARBA00022779"/>
    </source>
</evidence>
<keyword evidence="7 10" id="KW-0283">Flagellar rotation</keyword>
<dbReference type="PRINTS" id="PR00954">
    <property type="entry name" value="FLGMOTORFLIG"/>
</dbReference>
<dbReference type="GO" id="GO:0009425">
    <property type="term" value="C:bacterial-type flagellum basal body"/>
    <property type="evidence" value="ECO:0007669"/>
    <property type="project" value="UniProtKB-SubCell"/>
</dbReference>
<dbReference type="Proteomes" id="UP000006558">
    <property type="component" value="Chromosome"/>
</dbReference>
<dbReference type="GO" id="GO:0006935">
    <property type="term" value="P:chemotaxis"/>
    <property type="evidence" value="ECO:0007669"/>
    <property type="project" value="UniProtKB-KW"/>
</dbReference>
<name>A5IKK1_THEP1</name>
<dbReference type="RefSeq" id="WP_011943308.1">
    <property type="nucleotide sequence ID" value="NC_009486.1"/>
</dbReference>
<dbReference type="InterPro" id="IPR028263">
    <property type="entry name" value="FliG_N"/>
</dbReference>
<protein>
    <recommendedName>
        <fullName evidence="4 10">Flagellar motor switch protein FliG</fullName>
    </recommendedName>
</protein>
<dbReference type="eggNOG" id="COG1536">
    <property type="taxonomic scope" value="Bacteria"/>
</dbReference>
<evidence type="ECO:0000256" key="6">
    <source>
        <dbReference type="ARBA" id="ARBA00022500"/>
    </source>
</evidence>
<comment type="similarity">
    <text evidence="3 10">Belongs to the FliG family.</text>
</comment>
<accession>A5IKK1</accession>
<dbReference type="HOGENOM" id="CLU_047835_1_1_0"/>
<feature type="domain" description="Flagellar motor switch protein FliG middle" evidence="12">
    <location>
        <begin position="116"/>
        <end position="189"/>
    </location>
</feature>
<evidence type="ECO:0000313" key="15">
    <source>
        <dbReference type="Proteomes" id="UP000006558"/>
    </source>
</evidence>
<dbReference type="GO" id="GO:0003774">
    <property type="term" value="F:cytoskeletal motor activity"/>
    <property type="evidence" value="ECO:0007669"/>
    <property type="project" value="InterPro"/>
</dbReference>
<comment type="function">
    <text evidence="10">One of the proteins that forms a switch complex that is proposed to be located at the base of the basal body. This complex interacts with chemotaxis proteins (such as CheY) in addition to contacting components of the motor that determine the direction of flagellar rotation.</text>
</comment>
<evidence type="ECO:0000256" key="8">
    <source>
        <dbReference type="ARBA" id="ARBA00023136"/>
    </source>
</evidence>
<keyword evidence="5 10" id="KW-1003">Cell membrane</keyword>
<dbReference type="Pfam" id="PF14841">
    <property type="entry name" value="FliG_M"/>
    <property type="match status" value="1"/>
</dbReference>
<dbReference type="GO" id="GO:0071973">
    <property type="term" value="P:bacterial-type flagellum-dependent cell motility"/>
    <property type="evidence" value="ECO:0007669"/>
    <property type="project" value="InterPro"/>
</dbReference>
<evidence type="ECO:0000256" key="9">
    <source>
        <dbReference type="ARBA" id="ARBA00023143"/>
    </source>
</evidence>
<organism evidence="14 15">
    <name type="scientific">Thermotoga petrophila (strain ATCC BAA-488 / DSM 13995 / JCM 10881 / RKU-1)</name>
    <dbReference type="NCBI Taxonomy" id="390874"/>
    <lineage>
        <taxon>Bacteria</taxon>
        <taxon>Thermotogati</taxon>
        <taxon>Thermotogota</taxon>
        <taxon>Thermotogae</taxon>
        <taxon>Thermotogales</taxon>
        <taxon>Thermotogaceae</taxon>
        <taxon>Thermotoga</taxon>
    </lineage>
</organism>
<comment type="subcellular location">
    <subcellularLocation>
        <location evidence="1 10">Bacterial flagellum basal body</location>
    </subcellularLocation>
    <subcellularLocation>
        <location evidence="10">Cell inner membrane</location>
        <topology evidence="10">Peripheral membrane protein</topology>
        <orientation evidence="10">Cytoplasmic side</orientation>
    </subcellularLocation>
    <subcellularLocation>
        <location evidence="2">Cell membrane</location>
        <topology evidence="2">Peripheral membrane protein</topology>
        <orientation evidence="2">Cytoplasmic side</orientation>
    </subcellularLocation>
</comment>
<evidence type="ECO:0000256" key="3">
    <source>
        <dbReference type="ARBA" id="ARBA00010299"/>
    </source>
</evidence>
<feature type="domain" description="Flagellar motor switch protein FliG N-terminal" evidence="13">
    <location>
        <begin position="7"/>
        <end position="108"/>
    </location>
</feature>
<evidence type="ECO:0000259" key="12">
    <source>
        <dbReference type="Pfam" id="PF14841"/>
    </source>
</evidence>
<keyword evidence="8 10" id="KW-0472">Membrane</keyword>
<dbReference type="Pfam" id="PF14842">
    <property type="entry name" value="FliG_N"/>
    <property type="match status" value="1"/>
</dbReference>
<dbReference type="InterPro" id="IPR011002">
    <property type="entry name" value="FliG_a-hlx"/>
</dbReference>
<dbReference type="PIRSF" id="PIRSF003161">
    <property type="entry name" value="FliG"/>
    <property type="match status" value="1"/>
</dbReference>
<evidence type="ECO:0000256" key="10">
    <source>
        <dbReference type="PIRNR" id="PIRNR003161"/>
    </source>
</evidence>
<dbReference type="KEGG" id="tpt:Tpet_0704"/>
<reference evidence="14 15" key="2">
    <citation type="journal article" date="2009" name="Proc. Natl. Acad. Sci. U.S.A.">
        <title>On the chimeric nature, thermophilic origin, and phylogenetic placement of the Thermotogales.</title>
        <authorList>
            <person name="Zhaxybayeva O."/>
            <person name="Swithers K.S."/>
            <person name="Lapierre P."/>
            <person name="Fournier G.P."/>
            <person name="Bickhart D.M."/>
            <person name="DeBoy R.T."/>
            <person name="Nelson K.E."/>
            <person name="Nesbo C.L."/>
            <person name="Doolittle W.F."/>
            <person name="Gogarten J.P."/>
            <person name="Noll K.M."/>
        </authorList>
    </citation>
    <scope>NUCLEOTIDE SEQUENCE [LARGE SCALE GENOMIC DNA]</scope>
    <source>
        <strain evidence="15">ATCC BAA-488 / DSM 13995 / JCM 10881 / RKU-1</strain>
    </source>
</reference>